<dbReference type="NCBIfam" id="NF011100">
    <property type="entry name" value="PRK14527.1"/>
    <property type="match status" value="1"/>
</dbReference>
<reference evidence="6 8" key="1">
    <citation type="submission" date="2016-05" db="EMBL/GenBank/DDBJ databases">
        <title>Nuclear genome of Blastocystis sp. subtype 1 NandII.</title>
        <authorList>
            <person name="Gentekaki E."/>
            <person name="Curtis B."/>
            <person name="Stairs C."/>
            <person name="Eme L."/>
            <person name="Herman E."/>
            <person name="Klimes V."/>
            <person name="Arias M.C."/>
            <person name="Elias M."/>
            <person name="Hilliou F."/>
            <person name="Klute M."/>
            <person name="Malik S.-B."/>
            <person name="Pightling A."/>
            <person name="Rachubinski R."/>
            <person name="Salas D."/>
            <person name="Schlacht A."/>
            <person name="Suga H."/>
            <person name="Archibald J."/>
            <person name="Ball S.G."/>
            <person name="Clark G."/>
            <person name="Dacks J."/>
            <person name="Van Der Giezen M."/>
            <person name="Tsaousis A."/>
            <person name="Roger A."/>
        </authorList>
    </citation>
    <scope>NUCLEOTIDE SEQUENCE [LARGE SCALE GENOMIC DNA]</scope>
    <source>
        <strain evidence="8">ATCC 50177 / NandII</strain>
        <strain evidence="6">NandII</strain>
    </source>
</reference>
<dbReference type="AlphaFoldDB" id="A0A196SFH4"/>
<dbReference type="STRING" id="478820.A0A196SFH4"/>
<evidence type="ECO:0000256" key="1">
    <source>
        <dbReference type="ARBA" id="ARBA00022679"/>
    </source>
</evidence>
<evidence type="ECO:0000256" key="2">
    <source>
        <dbReference type="ARBA" id="ARBA00022741"/>
    </source>
</evidence>
<keyword evidence="2" id="KW-0547">Nucleotide-binding</keyword>
<dbReference type="PRINTS" id="PR00094">
    <property type="entry name" value="ADENYLTKNASE"/>
</dbReference>
<keyword evidence="1 4" id="KW-0808">Transferase</keyword>
<dbReference type="NCBIfam" id="NF001381">
    <property type="entry name" value="PRK00279.1-3"/>
    <property type="match status" value="1"/>
</dbReference>
<dbReference type="FunFam" id="3.40.50.300:FF:000106">
    <property type="entry name" value="Adenylate kinase mitochondrial"/>
    <property type="match status" value="1"/>
</dbReference>
<sequence length="241" mass="26567">MQNIPTEDLINELERRVDCSKRRGVRTILIGPPGCGKGTQAPAIKKEYCVCHLATGDMLRDAVAKGTEYGLRAKEAMNNGQLVSDDIVVNIIKDNIKSPACKKGFILDGFPRTIPQAEMLDEMLAKDGMKIDAVLAFDVPDSKLVERISGRRVHPASGRSYHVVFNPPKVEGKDDVTGEPLIQRKDDTPEVLEKRLNEYHNKTAPIIDYYGKKGLVKSIQADAPIENVWTQITSALGSAEL</sequence>
<dbReference type="NCBIfam" id="NF001379">
    <property type="entry name" value="PRK00279.1-1"/>
    <property type="match status" value="1"/>
</dbReference>
<dbReference type="InterPro" id="IPR000850">
    <property type="entry name" value="Adenylat/UMP-CMP_kin"/>
</dbReference>
<dbReference type="OrthoDB" id="439792at2759"/>
<dbReference type="InterPro" id="IPR006259">
    <property type="entry name" value="Adenyl_kin_sub"/>
</dbReference>
<feature type="domain" description="Adenylate kinase active site lid" evidence="5">
    <location>
        <begin position="151"/>
        <end position="186"/>
    </location>
</feature>
<evidence type="ECO:0000256" key="4">
    <source>
        <dbReference type="RuleBase" id="RU003330"/>
    </source>
</evidence>
<evidence type="ECO:0000259" key="5">
    <source>
        <dbReference type="Pfam" id="PF05191"/>
    </source>
</evidence>
<proteinExistence type="inferred from homology"/>
<keyword evidence="3 4" id="KW-0418">Kinase</keyword>
<keyword evidence="8" id="KW-1185">Reference proteome</keyword>
<dbReference type="GO" id="GO:0004017">
    <property type="term" value="F:AMP kinase activity"/>
    <property type="evidence" value="ECO:0007669"/>
    <property type="project" value="InterPro"/>
</dbReference>
<dbReference type="GO" id="GO:0005524">
    <property type="term" value="F:ATP binding"/>
    <property type="evidence" value="ECO:0007669"/>
    <property type="project" value="InterPro"/>
</dbReference>
<dbReference type="InterPro" id="IPR027417">
    <property type="entry name" value="P-loop_NTPase"/>
</dbReference>
<gene>
    <name evidence="7" type="ORF">AV274_0156</name>
    <name evidence="6" type="ORF">AV274_3575</name>
</gene>
<evidence type="ECO:0000256" key="3">
    <source>
        <dbReference type="ARBA" id="ARBA00022777"/>
    </source>
</evidence>
<protein>
    <submittedName>
        <fullName evidence="6">Adenylate kinase</fullName>
    </submittedName>
</protein>
<evidence type="ECO:0000313" key="6">
    <source>
        <dbReference type="EMBL" id="OAO14724.1"/>
    </source>
</evidence>
<dbReference type="Gene3D" id="3.40.50.300">
    <property type="entry name" value="P-loop containing nucleotide triphosphate hydrolases"/>
    <property type="match status" value="1"/>
</dbReference>
<dbReference type="SUPFAM" id="SSF52540">
    <property type="entry name" value="P-loop containing nucleoside triphosphate hydrolases"/>
    <property type="match status" value="1"/>
</dbReference>
<dbReference type="NCBIfam" id="TIGR01351">
    <property type="entry name" value="adk"/>
    <property type="match status" value="1"/>
</dbReference>
<dbReference type="InterPro" id="IPR033690">
    <property type="entry name" value="Adenylat_kinase_CS"/>
</dbReference>
<dbReference type="Pfam" id="PF05191">
    <property type="entry name" value="ADK_lid"/>
    <property type="match status" value="1"/>
</dbReference>
<comment type="caution">
    <text evidence="6">The sequence shown here is derived from an EMBL/GenBank/DDBJ whole genome shotgun (WGS) entry which is preliminary data.</text>
</comment>
<name>A0A196SFH4_BLAHN</name>
<organism evidence="6 8">
    <name type="scientific">Blastocystis sp. subtype 1 (strain ATCC 50177 / NandII)</name>
    <dbReference type="NCBI Taxonomy" id="478820"/>
    <lineage>
        <taxon>Eukaryota</taxon>
        <taxon>Sar</taxon>
        <taxon>Stramenopiles</taxon>
        <taxon>Bigyra</taxon>
        <taxon>Opalozoa</taxon>
        <taxon>Opalinata</taxon>
        <taxon>Blastocystidae</taxon>
        <taxon>Blastocystis</taxon>
    </lineage>
</organism>
<evidence type="ECO:0000313" key="8">
    <source>
        <dbReference type="Proteomes" id="UP000078348"/>
    </source>
</evidence>
<dbReference type="Pfam" id="PF00406">
    <property type="entry name" value="ADK"/>
    <property type="match status" value="1"/>
</dbReference>
<dbReference type="EMBL" id="LXWW01000217">
    <property type="protein sequence ID" value="OAO14724.1"/>
    <property type="molecule type" value="Genomic_DNA"/>
</dbReference>
<dbReference type="CDD" id="cd01428">
    <property type="entry name" value="ADK"/>
    <property type="match status" value="1"/>
</dbReference>
<dbReference type="EMBL" id="LXWW01000006">
    <property type="protein sequence ID" value="OAO18121.1"/>
    <property type="molecule type" value="Genomic_DNA"/>
</dbReference>
<dbReference type="InterPro" id="IPR007862">
    <property type="entry name" value="Adenylate_kinase_lid-dom"/>
</dbReference>
<dbReference type="HAMAP" id="MF_00235">
    <property type="entry name" value="Adenylate_kinase_Adk"/>
    <property type="match status" value="1"/>
</dbReference>
<dbReference type="PANTHER" id="PTHR23359">
    <property type="entry name" value="NUCLEOTIDE KINASE"/>
    <property type="match status" value="1"/>
</dbReference>
<accession>A0A196SFH4</accession>
<dbReference type="PROSITE" id="PS00113">
    <property type="entry name" value="ADENYLATE_KINASE"/>
    <property type="match status" value="1"/>
</dbReference>
<dbReference type="Proteomes" id="UP000078348">
    <property type="component" value="Unassembled WGS sequence"/>
</dbReference>
<comment type="similarity">
    <text evidence="4">Belongs to the adenylate kinase family.</text>
</comment>
<dbReference type="NCBIfam" id="NF001380">
    <property type="entry name" value="PRK00279.1-2"/>
    <property type="match status" value="1"/>
</dbReference>
<evidence type="ECO:0000313" key="7">
    <source>
        <dbReference type="EMBL" id="OAO18121.1"/>
    </source>
</evidence>